<accession>A0A7X2BVI0</accession>
<dbReference type="EMBL" id="WIWF01000086">
    <property type="protein sequence ID" value="MQT76391.1"/>
    <property type="molecule type" value="Genomic_DNA"/>
</dbReference>
<dbReference type="SUPFAM" id="SSF47413">
    <property type="entry name" value="lambda repressor-like DNA-binding domains"/>
    <property type="match status" value="1"/>
</dbReference>
<keyword evidence="2" id="KW-0175">Coiled coil</keyword>
<dbReference type="PROSITE" id="PS50943">
    <property type="entry name" value="HTH_CROC1"/>
    <property type="match status" value="1"/>
</dbReference>
<organism evidence="4 5">
    <name type="scientific">Pseudomonas helleri</name>
    <dbReference type="NCBI Taxonomy" id="1608996"/>
    <lineage>
        <taxon>Bacteria</taxon>
        <taxon>Pseudomonadati</taxon>
        <taxon>Pseudomonadota</taxon>
        <taxon>Gammaproteobacteria</taxon>
        <taxon>Pseudomonadales</taxon>
        <taxon>Pseudomonadaceae</taxon>
        <taxon>Pseudomonas</taxon>
    </lineage>
</organism>
<dbReference type="Proteomes" id="UP000447574">
    <property type="component" value="Unassembled WGS sequence"/>
</dbReference>
<dbReference type="SMART" id="SM00530">
    <property type="entry name" value="HTH_XRE"/>
    <property type="match status" value="1"/>
</dbReference>
<dbReference type="InterPro" id="IPR001387">
    <property type="entry name" value="Cro/C1-type_HTH"/>
</dbReference>
<dbReference type="GO" id="GO:0003700">
    <property type="term" value="F:DNA-binding transcription factor activity"/>
    <property type="evidence" value="ECO:0007669"/>
    <property type="project" value="TreeGrafter"/>
</dbReference>
<dbReference type="GO" id="GO:0005829">
    <property type="term" value="C:cytosol"/>
    <property type="evidence" value="ECO:0007669"/>
    <property type="project" value="TreeGrafter"/>
</dbReference>
<dbReference type="InterPro" id="IPR050807">
    <property type="entry name" value="TransReg_Diox_bact_type"/>
</dbReference>
<proteinExistence type="predicted"/>
<evidence type="ECO:0000313" key="5">
    <source>
        <dbReference type="Proteomes" id="UP000447574"/>
    </source>
</evidence>
<reference evidence="4 5" key="1">
    <citation type="submission" date="2019-10" db="EMBL/GenBank/DDBJ databases">
        <title>Evaluation of single-gene subtyping targets for Pseudomonas.</title>
        <authorList>
            <person name="Reichler S.J."/>
            <person name="Orsi R.H."/>
            <person name="Wiedmann M."/>
            <person name="Martin N.H."/>
            <person name="Murphy S.I."/>
        </authorList>
    </citation>
    <scope>NUCLEOTIDE SEQUENCE [LARGE SCALE GENOMIC DNA]</scope>
    <source>
        <strain evidence="4 5">FSL R10-2932</strain>
    </source>
</reference>
<evidence type="ECO:0000256" key="1">
    <source>
        <dbReference type="ARBA" id="ARBA00023125"/>
    </source>
</evidence>
<evidence type="ECO:0000313" key="4">
    <source>
        <dbReference type="EMBL" id="MQT76391.1"/>
    </source>
</evidence>
<feature type="coiled-coil region" evidence="2">
    <location>
        <begin position="147"/>
        <end position="178"/>
    </location>
</feature>
<gene>
    <name evidence="4" type="ORF">GHO37_19075</name>
</gene>
<evidence type="ECO:0000256" key="2">
    <source>
        <dbReference type="SAM" id="Coils"/>
    </source>
</evidence>
<dbReference type="Gene3D" id="1.10.260.40">
    <property type="entry name" value="lambda repressor-like DNA-binding domains"/>
    <property type="match status" value="1"/>
</dbReference>
<protein>
    <submittedName>
        <fullName evidence="4">Helix-turn-helix domain-containing protein</fullName>
    </submittedName>
</protein>
<dbReference type="GO" id="GO:0003677">
    <property type="term" value="F:DNA binding"/>
    <property type="evidence" value="ECO:0007669"/>
    <property type="project" value="UniProtKB-KW"/>
</dbReference>
<comment type="caution">
    <text evidence="4">The sequence shown here is derived from an EMBL/GenBank/DDBJ whole genome shotgun (WGS) entry which is preliminary data.</text>
</comment>
<dbReference type="PANTHER" id="PTHR46797">
    <property type="entry name" value="HTH-TYPE TRANSCRIPTIONAL REGULATOR"/>
    <property type="match status" value="1"/>
</dbReference>
<dbReference type="CDD" id="cd00093">
    <property type="entry name" value="HTH_XRE"/>
    <property type="match status" value="1"/>
</dbReference>
<dbReference type="PANTHER" id="PTHR46797:SF1">
    <property type="entry name" value="METHYLPHOSPHONATE SYNTHASE"/>
    <property type="match status" value="1"/>
</dbReference>
<keyword evidence="1" id="KW-0238">DNA-binding</keyword>
<evidence type="ECO:0000259" key="3">
    <source>
        <dbReference type="PROSITE" id="PS50943"/>
    </source>
</evidence>
<name>A0A7X2BVI0_9PSED</name>
<dbReference type="Pfam" id="PF13560">
    <property type="entry name" value="HTH_31"/>
    <property type="match status" value="1"/>
</dbReference>
<feature type="domain" description="HTH cro/C1-type" evidence="3">
    <location>
        <begin position="45"/>
        <end position="99"/>
    </location>
</feature>
<sequence>MNTDQTTQETQHADLCQPKPISPIGSAVPCIRQLAQVNRLVGERVREARRLAGLSQVAMAERLGFTAGDLAAIERGQGSFESWHLRRIATACKVTTDFLLGHSEESEVGELCDVVRELLIQTDNDLEEARAKDVVDNVRIQYALASIKALSDKYASAVQELEDAMERVEAANEWADMRGGLRLASAVEECCLKARQINHRLKGVARG</sequence>
<dbReference type="AlphaFoldDB" id="A0A7X2BVI0"/>
<dbReference type="RefSeq" id="WP_153438695.1">
    <property type="nucleotide sequence ID" value="NZ_WIWF01000086.1"/>
</dbReference>
<dbReference type="InterPro" id="IPR010982">
    <property type="entry name" value="Lambda_DNA-bd_dom_sf"/>
</dbReference>